<dbReference type="EMBL" id="UINC01231242">
    <property type="protein sequence ID" value="SVE63691.1"/>
    <property type="molecule type" value="Genomic_DNA"/>
</dbReference>
<evidence type="ECO:0000313" key="1">
    <source>
        <dbReference type="EMBL" id="SVE63691.1"/>
    </source>
</evidence>
<proteinExistence type="predicted"/>
<protein>
    <submittedName>
        <fullName evidence="1">Uncharacterized protein</fullName>
    </submittedName>
</protein>
<feature type="non-terminal residue" evidence="1">
    <location>
        <position position="68"/>
    </location>
</feature>
<gene>
    <name evidence="1" type="ORF">METZ01_LOCUS516545</name>
</gene>
<accession>A0A383F3Y2</accession>
<sequence>MMEHRNLFGYGEHPPHAKWPGGANVAVSLVLNIEEGSERAITRGDDQNELIYEMIQEPSSNPDLAMES</sequence>
<organism evidence="1">
    <name type="scientific">marine metagenome</name>
    <dbReference type="NCBI Taxonomy" id="408172"/>
    <lineage>
        <taxon>unclassified sequences</taxon>
        <taxon>metagenomes</taxon>
        <taxon>ecological metagenomes</taxon>
    </lineage>
</organism>
<dbReference type="AlphaFoldDB" id="A0A383F3Y2"/>
<dbReference type="GO" id="GO:0005975">
    <property type="term" value="P:carbohydrate metabolic process"/>
    <property type="evidence" value="ECO:0007669"/>
    <property type="project" value="InterPro"/>
</dbReference>
<reference evidence="1" key="1">
    <citation type="submission" date="2018-05" db="EMBL/GenBank/DDBJ databases">
        <authorList>
            <person name="Lanie J.A."/>
            <person name="Ng W.-L."/>
            <person name="Kazmierczak K.M."/>
            <person name="Andrzejewski T.M."/>
            <person name="Davidsen T.M."/>
            <person name="Wayne K.J."/>
            <person name="Tettelin H."/>
            <person name="Glass J.I."/>
            <person name="Rusch D."/>
            <person name="Podicherti R."/>
            <person name="Tsui H.-C.T."/>
            <person name="Winkler M.E."/>
        </authorList>
    </citation>
    <scope>NUCLEOTIDE SEQUENCE</scope>
</reference>
<dbReference type="InterPro" id="IPR011330">
    <property type="entry name" value="Glyco_hydro/deAcase_b/a-brl"/>
</dbReference>
<dbReference type="SUPFAM" id="SSF88713">
    <property type="entry name" value="Glycoside hydrolase/deacetylase"/>
    <property type="match status" value="1"/>
</dbReference>
<dbReference type="Gene3D" id="3.20.20.370">
    <property type="entry name" value="Glycoside hydrolase/deacetylase"/>
    <property type="match status" value="1"/>
</dbReference>
<name>A0A383F3Y2_9ZZZZ</name>